<gene>
    <name evidence="1" type="ordered locus">Kfla_6717</name>
</gene>
<evidence type="ECO:0000313" key="1">
    <source>
        <dbReference type="EMBL" id="ADB35709.1"/>
    </source>
</evidence>
<protein>
    <submittedName>
        <fullName evidence="1">Uncharacterized protein</fullName>
    </submittedName>
</protein>
<proteinExistence type="predicted"/>
<evidence type="ECO:0000313" key="2">
    <source>
        <dbReference type="Proteomes" id="UP000007967"/>
    </source>
</evidence>
<sequence length="301" mass="31650">MEVHGKAGGILGKEWGGSAGDPVSFEIDARAVNPLAPTGTFHVVHRKPDGRLLAEFSGKVTSLYAVDEVATLTGVIEAASHPGLPLEMVGQKIALTVYDSGRPRGSAPRTPDRIGWVWGFFGAPVNRVQGTAPHFAVNWGDFRVRGGSGHQSSAARVDVQSNAAGSQIHAVLGGTSTSPPFVGDPLRFALAARIAPGDNSRQVKGGFHVTHHKPDGQVVADFQGRITCLAVGGPVAVATGIVTKSPTAPQLVGKPVSFSLKDGRTDRLGWLWGFTPTDEPITDCQSITPFFAPDWGRVTVR</sequence>
<organism evidence="1 2">
    <name type="scientific">Kribbella flavida (strain DSM 17836 / JCM 10339 / NBRC 14399)</name>
    <dbReference type="NCBI Taxonomy" id="479435"/>
    <lineage>
        <taxon>Bacteria</taxon>
        <taxon>Bacillati</taxon>
        <taxon>Actinomycetota</taxon>
        <taxon>Actinomycetes</taxon>
        <taxon>Propionibacteriales</taxon>
        <taxon>Kribbellaceae</taxon>
        <taxon>Kribbella</taxon>
    </lineage>
</organism>
<accession>D2Q108</accession>
<dbReference type="AlphaFoldDB" id="D2Q108"/>
<dbReference type="HOGENOM" id="CLU_923713_0_0_11"/>
<dbReference type="Proteomes" id="UP000007967">
    <property type="component" value="Chromosome"/>
</dbReference>
<dbReference type="EMBL" id="CP001736">
    <property type="protein sequence ID" value="ADB35709.1"/>
    <property type="molecule type" value="Genomic_DNA"/>
</dbReference>
<reference evidence="2" key="1">
    <citation type="submission" date="2009-09" db="EMBL/GenBank/DDBJ databases">
        <title>The complete genome of Kribbella flavida DSM 17836.</title>
        <authorList>
            <consortium name="US DOE Joint Genome Institute (JGI-PGF)"/>
            <person name="Lucas S."/>
            <person name="Copeland A."/>
            <person name="Lapidus A."/>
            <person name="Glavina del Rio T."/>
            <person name="Dalin E."/>
            <person name="Tice H."/>
            <person name="Bruce D."/>
            <person name="Goodwin L."/>
            <person name="Pitluck S."/>
            <person name="Kyrpides N."/>
            <person name="Mavromatis K."/>
            <person name="Ivanova N."/>
            <person name="Saunders E."/>
            <person name="Brettin T."/>
            <person name="Detter J.C."/>
            <person name="Han C."/>
            <person name="Larimer F."/>
            <person name="Land M."/>
            <person name="Hauser L."/>
            <person name="Markowitz V."/>
            <person name="Cheng J.-F."/>
            <person name="Hugenholtz P."/>
            <person name="Woyke T."/>
            <person name="Wu D."/>
            <person name="Pukall R."/>
            <person name="Klenk H.-P."/>
            <person name="Eisen J.A."/>
        </authorList>
    </citation>
    <scope>NUCLEOTIDE SEQUENCE [LARGE SCALE GENOMIC DNA]</scope>
    <source>
        <strain evidence="2">DSM 17836 / JCM 10339 / NBRC 14399</strain>
    </source>
</reference>
<dbReference type="RefSeq" id="WP_012924261.1">
    <property type="nucleotide sequence ID" value="NC_013729.1"/>
</dbReference>
<reference evidence="1 2" key="2">
    <citation type="journal article" date="2010" name="Stand. Genomic Sci.">
        <title>Complete genome sequence of Kribbella flavida type strain (IFO 14399).</title>
        <authorList>
            <person name="Pukall R."/>
            <person name="Lapidus A."/>
            <person name="Glavina Del Rio T."/>
            <person name="Copeland A."/>
            <person name="Tice H."/>
            <person name="Cheng J.-F."/>
            <person name="Lucas S."/>
            <person name="Chen F."/>
            <person name="Nolan M."/>
            <person name="LaButti K."/>
            <person name="Pati A."/>
            <person name="Ivanova N."/>
            <person name="Mavrommatis K."/>
            <person name="Mikhailova N."/>
            <person name="Pitluck S."/>
            <person name="Bruce D."/>
            <person name="Goodwin L."/>
            <person name="Land M."/>
            <person name="Hauser L."/>
            <person name="Chang Y.-J."/>
            <person name="Jeffries C.D."/>
            <person name="Chen A."/>
            <person name="Palaniappan K."/>
            <person name="Chain P."/>
            <person name="Rohde M."/>
            <person name="Goeker M."/>
            <person name="Bristow J."/>
            <person name="Eisen J.A."/>
            <person name="Markowitz V."/>
            <person name="Hugenholtz P."/>
            <person name="Kyrpides N.C."/>
            <person name="Klenk H.-P."/>
            <person name="Brettin T."/>
        </authorList>
    </citation>
    <scope>NUCLEOTIDE SEQUENCE [LARGE SCALE GENOMIC DNA]</scope>
    <source>
        <strain evidence="2">DSM 17836 / JCM 10339 / NBRC 14399</strain>
    </source>
</reference>
<dbReference type="KEGG" id="kfl:Kfla_6717"/>
<dbReference type="eggNOG" id="ENOG50332WM">
    <property type="taxonomic scope" value="Bacteria"/>
</dbReference>
<keyword evidence="2" id="KW-1185">Reference proteome</keyword>
<name>D2Q108_KRIFD</name>